<dbReference type="NCBIfam" id="TIGR04056">
    <property type="entry name" value="OMP_RagA_SusC"/>
    <property type="match status" value="1"/>
</dbReference>
<evidence type="ECO:0000256" key="4">
    <source>
        <dbReference type="ARBA" id="ARBA00022692"/>
    </source>
</evidence>
<dbReference type="SUPFAM" id="SSF49464">
    <property type="entry name" value="Carboxypeptidase regulatory domain-like"/>
    <property type="match status" value="1"/>
</dbReference>
<keyword evidence="10" id="KW-0732">Signal</keyword>
<keyword evidence="13" id="KW-0675">Receptor</keyword>
<keyword evidence="7 8" id="KW-0998">Cell outer membrane</keyword>
<name>A0ABS9J478_9FLAO</name>
<dbReference type="NCBIfam" id="TIGR04057">
    <property type="entry name" value="SusC_RagA_signa"/>
    <property type="match status" value="1"/>
</dbReference>
<protein>
    <submittedName>
        <fullName evidence="13">TonB-dependent receptor</fullName>
    </submittedName>
</protein>
<accession>A0ABS9J478</accession>
<evidence type="ECO:0000313" key="14">
    <source>
        <dbReference type="Proteomes" id="UP000829517"/>
    </source>
</evidence>
<keyword evidence="4 8" id="KW-0812">Transmembrane</keyword>
<dbReference type="InterPro" id="IPR036942">
    <property type="entry name" value="Beta-barrel_TonB_sf"/>
</dbReference>
<evidence type="ECO:0000256" key="2">
    <source>
        <dbReference type="ARBA" id="ARBA00022448"/>
    </source>
</evidence>
<dbReference type="RefSeq" id="WP_236959199.1">
    <property type="nucleotide sequence ID" value="NZ_JAETXX010000006.1"/>
</dbReference>
<feature type="chain" id="PRO_5047292576" evidence="10">
    <location>
        <begin position="19"/>
        <end position="1032"/>
    </location>
</feature>
<dbReference type="InterPro" id="IPR008969">
    <property type="entry name" value="CarboxyPept-like_regulatory"/>
</dbReference>
<evidence type="ECO:0000256" key="6">
    <source>
        <dbReference type="ARBA" id="ARBA00023136"/>
    </source>
</evidence>
<dbReference type="InterPro" id="IPR023997">
    <property type="entry name" value="TonB-dep_OMP_SusC/RagA_CS"/>
</dbReference>
<dbReference type="Pfam" id="PF00593">
    <property type="entry name" value="TonB_dep_Rec_b-barrel"/>
    <property type="match status" value="1"/>
</dbReference>
<keyword evidence="2 8" id="KW-0813">Transport</keyword>
<evidence type="ECO:0000256" key="9">
    <source>
        <dbReference type="RuleBase" id="RU003357"/>
    </source>
</evidence>
<reference evidence="13 14" key="1">
    <citation type="submission" date="2021-01" db="EMBL/GenBank/DDBJ databases">
        <title>Genome sequencing of Joostella atrarenae M1-2 (= KCTC 23194).</title>
        <authorList>
            <person name="Zakaria M.R."/>
            <person name="Lam M.Q."/>
            <person name="Chong C.S."/>
        </authorList>
    </citation>
    <scope>NUCLEOTIDE SEQUENCE [LARGE SCALE GENOMIC DNA]</scope>
    <source>
        <strain evidence="13 14">M1-2</strain>
    </source>
</reference>
<dbReference type="InterPro" id="IPR037066">
    <property type="entry name" value="Plug_dom_sf"/>
</dbReference>
<evidence type="ECO:0000256" key="1">
    <source>
        <dbReference type="ARBA" id="ARBA00004571"/>
    </source>
</evidence>
<dbReference type="InterPro" id="IPR012910">
    <property type="entry name" value="Plug_dom"/>
</dbReference>
<dbReference type="EMBL" id="JAETXX010000006">
    <property type="protein sequence ID" value="MCF8715233.1"/>
    <property type="molecule type" value="Genomic_DNA"/>
</dbReference>
<feature type="domain" description="TonB-dependent receptor plug" evidence="12">
    <location>
        <begin position="112"/>
        <end position="216"/>
    </location>
</feature>
<evidence type="ECO:0000256" key="10">
    <source>
        <dbReference type="SAM" id="SignalP"/>
    </source>
</evidence>
<evidence type="ECO:0000313" key="13">
    <source>
        <dbReference type="EMBL" id="MCF8715233.1"/>
    </source>
</evidence>
<keyword evidence="5 9" id="KW-0798">TonB box</keyword>
<feature type="domain" description="TonB-dependent receptor-like beta-barrel" evidence="11">
    <location>
        <begin position="413"/>
        <end position="987"/>
    </location>
</feature>
<dbReference type="SUPFAM" id="SSF56935">
    <property type="entry name" value="Porins"/>
    <property type="match status" value="1"/>
</dbReference>
<dbReference type="Gene3D" id="2.40.170.20">
    <property type="entry name" value="TonB-dependent receptor, beta-barrel domain"/>
    <property type="match status" value="1"/>
</dbReference>
<evidence type="ECO:0000256" key="5">
    <source>
        <dbReference type="ARBA" id="ARBA00023077"/>
    </source>
</evidence>
<gene>
    <name evidence="13" type="ORF">JM658_10385</name>
</gene>
<dbReference type="Proteomes" id="UP000829517">
    <property type="component" value="Unassembled WGS sequence"/>
</dbReference>
<evidence type="ECO:0000256" key="8">
    <source>
        <dbReference type="PROSITE-ProRule" id="PRU01360"/>
    </source>
</evidence>
<comment type="subcellular location">
    <subcellularLocation>
        <location evidence="1 8">Cell outer membrane</location>
        <topology evidence="1 8">Multi-pass membrane protein</topology>
    </subcellularLocation>
</comment>
<comment type="similarity">
    <text evidence="8 9">Belongs to the TonB-dependent receptor family.</text>
</comment>
<dbReference type="InterPro" id="IPR039426">
    <property type="entry name" value="TonB-dep_rcpt-like"/>
</dbReference>
<comment type="caution">
    <text evidence="13">The sequence shown here is derived from an EMBL/GenBank/DDBJ whole genome shotgun (WGS) entry which is preliminary data.</text>
</comment>
<evidence type="ECO:0000259" key="11">
    <source>
        <dbReference type="Pfam" id="PF00593"/>
    </source>
</evidence>
<dbReference type="PROSITE" id="PS52016">
    <property type="entry name" value="TONB_DEPENDENT_REC_3"/>
    <property type="match status" value="1"/>
</dbReference>
<dbReference type="InterPro" id="IPR023996">
    <property type="entry name" value="TonB-dep_OMP_SusC/RagA"/>
</dbReference>
<keyword evidence="6 8" id="KW-0472">Membrane</keyword>
<feature type="signal peptide" evidence="10">
    <location>
        <begin position="1"/>
        <end position="18"/>
    </location>
</feature>
<keyword evidence="3 8" id="KW-1134">Transmembrane beta strand</keyword>
<keyword evidence="14" id="KW-1185">Reference proteome</keyword>
<dbReference type="Gene3D" id="2.170.130.10">
    <property type="entry name" value="TonB-dependent receptor, plug domain"/>
    <property type="match status" value="1"/>
</dbReference>
<evidence type="ECO:0000256" key="3">
    <source>
        <dbReference type="ARBA" id="ARBA00022452"/>
    </source>
</evidence>
<sequence>MKNYLLTFILLCCFSGFAQQQTITGVVTDDQNLPLPGASVLVKGTTNGTQTDFDGNYTLDASSGETLVFSYVGMDSKEVVVGSSSTINTTLVVSTNQLDEVVVVGYGTQKRSDLTGAIVSAKSEDIAEQPALNAMQSLQGKVSGVNIINSDAPGTDPKVVIRGVGTASAGSSPLYVVDGITVSNIQNISPSDIESVDIMKDASSAAIYGSDAANGVIIITTKKGKSGKARIKVESFYGAKSVLNPVKMANGEQYATYFNEKQSSIGGGYQLLTNQKYDTDWYDELIGTAFSNNNSVSVSGGSDVADYFFSVNNYNEDGLLKDQKYNRTTVRTNNTFKLFDGRLRLSPNLNLSFTNENPKGSSPFNDAYRQSPLVPVYYESGQFGQSYVNQTTGEVTYIAAPGESIGSLNSIGNPVANEYFDNQKIQTTNIQGIFNAEFDITDWLKVSSRFGATKYYYTKRVFNDTKGRWLAANPNRTSEQFDQLKEDNPTSLEYANNDISYEDLEQFRYNWDSFLTFDKTFDKHSVNILLGLTKDLRNDNSRMYVKGYDVPDQEQYWNVDLASSQYAKIAEQNLSNIRTKLSYFARLQYNYDNKYFLTANFRRDGDSYFKENKEYWGNFPSVSAGWVISREEFMSDSWIDFLKLRGGYGKLGNANVPQLNTSTISTSTGSSSNNYVFGPNQDLIFGSSFGTPVTELTWEKTNEIFAGMDISIFNSRLTANFDYYDRTTENAIMNVKPLLNSAYQQSYYDHGGKVKNEGFEIALTWKDDVSEDFSYSIGVNYGYNNNTLENVKPAYDGNTGGSLSNGQITKRLEEGQPLYAWWMYEAEGVWQTQEEIDNTTAYPSTPKPGYLKYKDQNEDGVIDDRDKKFFGSYLPSFNYGINLGLNYKRFDFNLDAFGVGGNKVYNGLKGVRIDGGENVTQDVFNERWTGEGSTNVNPGADRDALASSYYLEDGDYLRINNISVGYTIPEDVLKAFTKIRIYATAQNPFLFTDYSGFTPELLSSGSPNGTAGIELSAYPNVKTFLLGVNIEL</sequence>
<dbReference type="Pfam" id="PF13715">
    <property type="entry name" value="CarbopepD_reg_2"/>
    <property type="match status" value="1"/>
</dbReference>
<dbReference type="Gene3D" id="2.60.40.1120">
    <property type="entry name" value="Carboxypeptidase-like, regulatory domain"/>
    <property type="match status" value="1"/>
</dbReference>
<organism evidence="13 14">
    <name type="scientific">Joostella atrarenae</name>
    <dbReference type="NCBI Taxonomy" id="679257"/>
    <lineage>
        <taxon>Bacteria</taxon>
        <taxon>Pseudomonadati</taxon>
        <taxon>Bacteroidota</taxon>
        <taxon>Flavobacteriia</taxon>
        <taxon>Flavobacteriales</taxon>
        <taxon>Flavobacteriaceae</taxon>
        <taxon>Joostella</taxon>
    </lineage>
</organism>
<dbReference type="Pfam" id="PF07715">
    <property type="entry name" value="Plug"/>
    <property type="match status" value="1"/>
</dbReference>
<proteinExistence type="inferred from homology"/>
<evidence type="ECO:0000259" key="12">
    <source>
        <dbReference type="Pfam" id="PF07715"/>
    </source>
</evidence>
<evidence type="ECO:0000256" key="7">
    <source>
        <dbReference type="ARBA" id="ARBA00023237"/>
    </source>
</evidence>
<dbReference type="InterPro" id="IPR000531">
    <property type="entry name" value="Beta-barrel_TonB"/>
</dbReference>